<feature type="compositionally biased region" description="Basic and acidic residues" evidence="17">
    <location>
        <begin position="248"/>
        <end position="269"/>
    </location>
</feature>
<evidence type="ECO:0000256" key="5">
    <source>
        <dbReference type="ARBA" id="ARBA00012807"/>
    </source>
</evidence>
<evidence type="ECO:0000256" key="11">
    <source>
        <dbReference type="ARBA" id="ARBA00022694"/>
    </source>
</evidence>
<reference evidence="19 20" key="1">
    <citation type="submission" date="2020-04" db="EMBL/GenBank/DDBJ databases">
        <title>Genome sequence for Sphingorhabdus sp. strain M1.</title>
        <authorList>
            <person name="Park S.-J."/>
        </authorList>
    </citation>
    <scope>NUCLEOTIDE SEQUENCE [LARGE SCALE GENOMIC DNA]</scope>
    <source>
        <strain evidence="19 20">JK6</strain>
    </source>
</reference>
<feature type="binding site" evidence="15 16">
    <location>
        <position position="151"/>
    </location>
    <ligand>
        <name>S-adenosyl-L-methionine</name>
        <dbReference type="ChEBI" id="CHEBI:59789"/>
    </ligand>
</feature>
<evidence type="ECO:0000256" key="1">
    <source>
        <dbReference type="ARBA" id="ARBA00002634"/>
    </source>
</evidence>
<comment type="function">
    <text evidence="1 15">Specifically methylates guanosine-37 in various tRNAs.</text>
</comment>
<dbReference type="EMBL" id="CP051217">
    <property type="protein sequence ID" value="QJB68325.1"/>
    <property type="molecule type" value="Genomic_DNA"/>
</dbReference>
<evidence type="ECO:0000256" key="4">
    <source>
        <dbReference type="ARBA" id="ARBA00011738"/>
    </source>
</evidence>
<dbReference type="InterPro" id="IPR016009">
    <property type="entry name" value="tRNA_MeTrfase_TRMD/TRM10"/>
</dbReference>
<dbReference type="GO" id="GO:0005829">
    <property type="term" value="C:cytosol"/>
    <property type="evidence" value="ECO:0007669"/>
    <property type="project" value="TreeGrafter"/>
</dbReference>
<dbReference type="AlphaFoldDB" id="A0A6H2DK53"/>
<evidence type="ECO:0000256" key="13">
    <source>
        <dbReference type="ARBA" id="ARBA00033392"/>
    </source>
</evidence>
<dbReference type="GO" id="GO:0052906">
    <property type="term" value="F:tRNA (guanine(37)-N1)-methyltransferase activity"/>
    <property type="evidence" value="ECO:0007669"/>
    <property type="project" value="UniProtKB-UniRule"/>
</dbReference>
<dbReference type="SUPFAM" id="SSF75217">
    <property type="entry name" value="alpha/beta knot"/>
    <property type="match status" value="1"/>
</dbReference>
<evidence type="ECO:0000256" key="14">
    <source>
        <dbReference type="ARBA" id="ARBA00047783"/>
    </source>
</evidence>
<comment type="similarity">
    <text evidence="3 15">Belongs to the RNA methyltransferase TrmD family.</text>
</comment>
<evidence type="ECO:0000256" key="15">
    <source>
        <dbReference type="HAMAP-Rule" id="MF_00605"/>
    </source>
</evidence>
<comment type="catalytic activity">
    <reaction evidence="14 15">
        <text>guanosine(37) in tRNA + S-adenosyl-L-methionine = N(1)-methylguanosine(37) in tRNA + S-adenosyl-L-homocysteine + H(+)</text>
        <dbReference type="Rhea" id="RHEA:36899"/>
        <dbReference type="Rhea" id="RHEA-COMP:10145"/>
        <dbReference type="Rhea" id="RHEA-COMP:10147"/>
        <dbReference type="ChEBI" id="CHEBI:15378"/>
        <dbReference type="ChEBI" id="CHEBI:57856"/>
        <dbReference type="ChEBI" id="CHEBI:59789"/>
        <dbReference type="ChEBI" id="CHEBI:73542"/>
        <dbReference type="ChEBI" id="CHEBI:74269"/>
        <dbReference type="EC" id="2.1.1.228"/>
    </reaction>
</comment>
<proteinExistence type="inferred from homology"/>
<accession>A0A6H2DK53</accession>
<feature type="domain" description="tRNA methyltransferase TRMD/TRM10-type" evidence="18">
    <location>
        <begin position="6"/>
        <end position="81"/>
    </location>
</feature>
<keyword evidence="8 15" id="KW-0489">Methyltransferase</keyword>
<evidence type="ECO:0000256" key="6">
    <source>
        <dbReference type="ARBA" id="ARBA00014679"/>
    </source>
</evidence>
<comment type="subunit">
    <text evidence="4 15">Homodimer.</text>
</comment>
<dbReference type="Proteomes" id="UP000501600">
    <property type="component" value="Chromosome"/>
</dbReference>
<feature type="binding site" evidence="15 16">
    <location>
        <begin position="171"/>
        <end position="176"/>
    </location>
    <ligand>
        <name>S-adenosyl-L-methionine</name>
        <dbReference type="ChEBI" id="CHEBI:59789"/>
    </ligand>
</feature>
<feature type="domain" description="tRNA methyltransferase TRMD/TRM10-type" evidence="18">
    <location>
        <begin position="108"/>
        <end position="263"/>
    </location>
</feature>
<keyword evidence="10 15" id="KW-0949">S-adenosyl-L-methionine</keyword>
<dbReference type="InterPro" id="IPR029028">
    <property type="entry name" value="Alpha/beta_knot_MTases"/>
</dbReference>
<name>A0A6H2DK53_9SPHN</name>
<keyword evidence="9 15" id="KW-0808">Transferase</keyword>
<evidence type="ECO:0000256" key="12">
    <source>
        <dbReference type="ARBA" id="ARBA00029736"/>
    </source>
</evidence>
<dbReference type="PIRSF" id="PIRSF000386">
    <property type="entry name" value="tRNA_mtase"/>
    <property type="match status" value="1"/>
</dbReference>
<evidence type="ECO:0000256" key="9">
    <source>
        <dbReference type="ARBA" id="ARBA00022679"/>
    </source>
</evidence>
<dbReference type="RefSeq" id="WP_168818169.1">
    <property type="nucleotide sequence ID" value="NZ_CP051217.1"/>
</dbReference>
<keyword evidence="7 15" id="KW-0963">Cytoplasm</keyword>
<evidence type="ECO:0000256" key="8">
    <source>
        <dbReference type="ARBA" id="ARBA00022603"/>
    </source>
</evidence>
<dbReference type="KEGG" id="phao:HF685_02570"/>
<keyword evidence="11 15" id="KW-0819">tRNA processing</keyword>
<sequence>MTFNAQILTLYPEMFPGPLGTSLAGRALEEGKWACNSINPRDFATDKHKSVDDTPAGGGAGMVLRADVMAAALDFAVERIAEQVTASDTARPELVKGQVGATAGRTSTGSARTAISAPMPPILAMTPRGKPLTQARVREIASGPGVTIICGRFEGFDERLFEARNIEEVSIGDYILSGGEMGALVLLDACIRLLPGVMGASSSGDDESFEHGILEYPQYTRPQKWEGRIIPEVLRSGDHAKIAAWRKQRAEEDTRLRRPDLWERHRDTPDQSPSGAQEKDKEDRS</sequence>
<dbReference type="Pfam" id="PF01746">
    <property type="entry name" value="tRNA_m1G_MT"/>
    <property type="match status" value="2"/>
</dbReference>
<evidence type="ECO:0000313" key="19">
    <source>
        <dbReference type="EMBL" id="QJB68325.1"/>
    </source>
</evidence>
<evidence type="ECO:0000256" key="17">
    <source>
        <dbReference type="SAM" id="MobiDB-lite"/>
    </source>
</evidence>
<dbReference type="InterPro" id="IPR023148">
    <property type="entry name" value="tRNA_m1G_MeTrfase_C_sf"/>
</dbReference>
<dbReference type="InterPro" id="IPR002649">
    <property type="entry name" value="tRNA_m1G_MeTrfase_TrmD"/>
</dbReference>
<dbReference type="InterPro" id="IPR029026">
    <property type="entry name" value="tRNA_m1G_MTases_N"/>
</dbReference>
<dbReference type="Gene3D" id="1.10.1270.20">
    <property type="entry name" value="tRNA(m1g37)methyltransferase, domain 2"/>
    <property type="match status" value="1"/>
</dbReference>
<organism evidence="19 20">
    <name type="scientific">Parasphingorhabdus halotolerans</name>
    <dbReference type="NCBI Taxonomy" id="2725558"/>
    <lineage>
        <taxon>Bacteria</taxon>
        <taxon>Pseudomonadati</taxon>
        <taxon>Pseudomonadota</taxon>
        <taxon>Alphaproteobacteria</taxon>
        <taxon>Sphingomonadales</taxon>
        <taxon>Sphingomonadaceae</taxon>
        <taxon>Parasphingorhabdus</taxon>
    </lineage>
</organism>
<dbReference type="CDD" id="cd18080">
    <property type="entry name" value="TrmD-like"/>
    <property type="match status" value="1"/>
</dbReference>
<dbReference type="PANTHER" id="PTHR46417">
    <property type="entry name" value="TRNA (GUANINE-N(1)-)-METHYLTRANSFERASE"/>
    <property type="match status" value="1"/>
</dbReference>
<gene>
    <name evidence="15 19" type="primary">trmD</name>
    <name evidence="19" type="ORF">HF685_02570</name>
</gene>
<evidence type="ECO:0000313" key="20">
    <source>
        <dbReference type="Proteomes" id="UP000501600"/>
    </source>
</evidence>
<feature type="region of interest" description="Disordered" evidence="17">
    <location>
        <begin position="245"/>
        <end position="285"/>
    </location>
</feature>
<evidence type="ECO:0000256" key="3">
    <source>
        <dbReference type="ARBA" id="ARBA00007630"/>
    </source>
</evidence>
<protein>
    <recommendedName>
        <fullName evidence="6 15">tRNA (guanine-N(1)-)-methyltransferase</fullName>
        <ecNumber evidence="5 15">2.1.1.228</ecNumber>
    </recommendedName>
    <alternativeName>
        <fullName evidence="12 15">M1G-methyltransferase</fullName>
    </alternativeName>
    <alternativeName>
        <fullName evidence="13 15">tRNA [GM37] methyltransferase</fullName>
    </alternativeName>
</protein>
<evidence type="ECO:0000259" key="18">
    <source>
        <dbReference type="Pfam" id="PF01746"/>
    </source>
</evidence>
<dbReference type="Gene3D" id="3.40.1280.10">
    <property type="match status" value="1"/>
</dbReference>
<dbReference type="EC" id="2.1.1.228" evidence="5 15"/>
<evidence type="ECO:0000256" key="2">
    <source>
        <dbReference type="ARBA" id="ARBA00004496"/>
    </source>
</evidence>
<evidence type="ECO:0000256" key="7">
    <source>
        <dbReference type="ARBA" id="ARBA00022490"/>
    </source>
</evidence>
<dbReference type="NCBIfam" id="NF000648">
    <property type="entry name" value="PRK00026.1"/>
    <property type="match status" value="1"/>
</dbReference>
<evidence type="ECO:0000256" key="16">
    <source>
        <dbReference type="PIRSR" id="PIRSR000386-1"/>
    </source>
</evidence>
<keyword evidence="20" id="KW-1185">Reference proteome</keyword>
<comment type="subcellular location">
    <subcellularLocation>
        <location evidence="2 15">Cytoplasm</location>
    </subcellularLocation>
</comment>
<dbReference type="HAMAP" id="MF_00605">
    <property type="entry name" value="TrmD"/>
    <property type="match status" value="1"/>
</dbReference>
<dbReference type="GO" id="GO:0002939">
    <property type="term" value="P:tRNA N1-guanine methylation"/>
    <property type="evidence" value="ECO:0007669"/>
    <property type="project" value="TreeGrafter"/>
</dbReference>
<dbReference type="PANTHER" id="PTHR46417:SF1">
    <property type="entry name" value="TRNA (GUANINE-N(1)-)-METHYLTRANSFERASE"/>
    <property type="match status" value="1"/>
</dbReference>
<evidence type="ECO:0000256" key="10">
    <source>
        <dbReference type="ARBA" id="ARBA00022691"/>
    </source>
</evidence>